<name>A0ABT6Y1G0_ALISE</name>
<dbReference type="Proteomes" id="UP001529245">
    <property type="component" value="Unassembled WGS sequence"/>
</dbReference>
<proteinExistence type="predicted"/>
<sequence length="496" mass="54874">MNDVFDGCLKAVNSALDLRIRGVNGVKTKGYAATGLMSALVVGLVVGCGSEVPTSPAASSKVIKINTSSKSNSFSGQMIKVAFQQYGGGEQTFDWLSSVAKQFEKLYPGAKVQLIPINASENEYYTKLDLMNQSASTAPDVMEEDTFLINSDASAGYLMPLNEFVKHWTDWNQDYFPAMQRAGESVNGTIYGIPFNTDTRGIWYNKILFKKLGLPVPWQPKTWSDILKVAELIKARDPQVIPLWFYSGKPAGEASTMQGFEMLLYGTKDTLYDAHTGKWVVESPGFLDSLAFVQKIFKDGLAEPLQDALTPNSGELLTQQYMPNQQVGMAIDGEWDFSTWMPTGPKPWADWYNVYGLAKMPKEFGGGYTSMSGGWTLAISSKTRHAQEAWAFIKLACDRDNTLMIDLLDGNVTPRKDVASMPQYKNFGHGVLALAASFNEFTHFRPAYAQYPTISNDIQTAMENVMTGQMSPQQAMDQYAQQVTEFVGKSHVEIAK</sequence>
<dbReference type="InterPro" id="IPR050490">
    <property type="entry name" value="Bact_solute-bd_prot1"/>
</dbReference>
<dbReference type="PANTHER" id="PTHR43649:SF14">
    <property type="entry name" value="BLR3389 PROTEIN"/>
    <property type="match status" value="1"/>
</dbReference>
<evidence type="ECO:0000313" key="2">
    <source>
        <dbReference type="Proteomes" id="UP001529245"/>
    </source>
</evidence>
<evidence type="ECO:0000313" key="1">
    <source>
        <dbReference type="EMBL" id="MDI9261168.1"/>
    </source>
</evidence>
<dbReference type="Pfam" id="PF01547">
    <property type="entry name" value="SBP_bac_1"/>
    <property type="match status" value="1"/>
</dbReference>
<dbReference type="PANTHER" id="PTHR43649">
    <property type="entry name" value="ARABINOSE-BINDING PROTEIN-RELATED"/>
    <property type="match status" value="1"/>
</dbReference>
<dbReference type="SUPFAM" id="SSF53850">
    <property type="entry name" value="Periplasmic binding protein-like II"/>
    <property type="match status" value="1"/>
</dbReference>
<comment type="caution">
    <text evidence="1">The sequence shown here is derived from an EMBL/GenBank/DDBJ whole genome shotgun (WGS) entry which is preliminary data.</text>
</comment>
<gene>
    <name evidence="1" type="ORF">QID03_13475</name>
</gene>
<keyword evidence="2" id="KW-1185">Reference proteome</keyword>
<dbReference type="InterPro" id="IPR006059">
    <property type="entry name" value="SBP"/>
</dbReference>
<organism evidence="1 2">
    <name type="scientific">Alicyclobacillus sendaiensis PA2</name>
    <dbReference type="NCBI Taxonomy" id="3029425"/>
    <lineage>
        <taxon>Bacteria</taxon>
        <taxon>Bacillati</taxon>
        <taxon>Bacillota</taxon>
        <taxon>Bacilli</taxon>
        <taxon>Bacillales</taxon>
        <taxon>Alicyclobacillaceae</taxon>
        <taxon>Alicyclobacillus</taxon>
    </lineage>
</organism>
<protein>
    <submittedName>
        <fullName evidence="1">Extracellular solute-binding protein</fullName>
    </submittedName>
</protein>
<accession>A0ABT6Y1G0</accession>
<dbReference type="EMBL" id="JASGCB010000036">
    <property type="protein sequence ID" value="MDI9261168.1"/>
    <property type="molecule type" value="Genomic_DNA"/>
</dbReference>
<dbReference type="Gene3D" id="3.40.190.10">
    <property type="entry name" value="Periplasmic binding protein-like II"/>
    <property type="match status" value="2"/>
</dbReference>
<dbReference type="RefSeq" id="WP_283204569.1">
    <property type="nucleotide sequence ID" value="NZ_JASGCB010000036.1"/>
</dbReference>
<reference evidence="1 2" key="1">
    <citation type="submission" date="2023-04" db="EMBL/GenBank/DDBJ databases">
        <title>A. sendaiensis sub sp. chiapanensis a novel subspecie with specific adaptation in bacterial cell wall isolated from an active volcano.</title>
        <authorList>
            <person name="Alvarez Gutierrez P.E."/>
            <person name="Ortiz Cortes L.Y."/>
        </authorList>
    </citation>
    <scope>NUCLEOTIDE SEQUENCE [LARGE SCALE GENOMIC DNA]</scope>
    <source>
        <strain evidence="1 2">PA2</strain>
    </source>
</reference>